<dbReference type="InterPro" id="IPR009006">
    <property type="entry name" value="Ala_racemase/Decarboxylase_C"/>
</dbReference>
<evidence type="ECO:0000259" key="8">
    <source>
        <dbReference type="SMART" id="SM01005"/>
    </source>
</evidence>
<evidence type="ECO:0000256" key="4">
    <source>
        <dbReference type="ARBA" id="ARBA00023235"/>
    </source>
</evidence>
<dbReference type="InterPro" id="IPR011079">
    <property type="entry name" value="Ala_racemase_C"/>
</dbReference>
<dbReference type="EMBL" id="JACRSO010000006">
    <property type="protein sequence ID" value="MBC8530154.1"/>
    <property type="molecule type" value="Genomic_DNA"/>
</dbReference>
<evidence type="ECO:0000256" key="3">
    <source>
        <dbReference type="ARBA" id="ARBA00022898"/>
    </source>
</evidence>
<evidence type="ECO:0000313" key="9">
    <source>
        <dbReference type="EMBL" id="MBC8530154.1"/>
    </source>
</evidence>
<name>A0A926D294_9FIRM</name>
<proteinExistence type="inferred from homology"/>
<reference evidence="9" key="1">
    <citation type="submission" date="2020-08" db="EMBL/GenBank/DDBJ databases">
        <title>Genome public.</title>
        <authorList>
            <person name="Liu C."/>
            <person name="Sun Q."/>
        </authorList>
    </citation>
    <scope>NUCLEOTIDE SEQUENCE</scope>
    <source>
        <strain evidence="9">NSJ-44</strain>
    </source>
</reference>
<dbReference type="Pfam" id="PF00842">
    <property type="entry name" value="Ala_racemase_C"/>
    <property type="match status" value="1"/>
</dbReference>
<protein>
    <recommendedName>
        <fullName evidence="5">Alanine racemase</fullName>
        <ecNumber evidence="5">5.1.1.1</ecNumber>
    </recommendedName>
</protein>
<dbReference type="Gene3D" id="3.20.20.10">
    <property type="entry name" value="Alanine racemase"/>
    <property type="match status" value="1"/>
</dbReference>
<dbReference type="InterPro" id="IPR029066">
    <property type="entry name" value="PLP-binding_barrel"/>
</dbReference>
<dbReference type="RefSeq" id="WP_249285891.1">
    <property type="nucleotide sequence ID" value="NZ_JACRSO010000006.1"/>
</dbReference>
<dbReference type="SMART" id="SM01005">
    <property type="entry name" value="Ala_racemase_C"/>
    <property type="match status" value="1"/>
</dbReference>
<comment type="pathway">
    <text evidence="5">Amino-acid biosynthesis; D-alanine biosynthesis; D-alanine from L-alanine: step 1/1.</text>
</comment>
<dbReference type="PANTHER" id="PTHR30511:SF0">
    <property type="entry name" value="ALANINE RACEMASE, CATABOLIC-RELATED"/>
    <property type="match status" value="1"/>
</dbReference>
<dbReference type="Proteomes" id="UP000654279">
    <property type="component" value="Unassembled WGS sequence"/>
</dbReference>
<feature type="binding site" evidence="5 7">
    <location>
        <position position="132"/>
    </location>
    <ligand>
        <name>substrate</name>
    </ligand>
</feature>
<evidence type="ECO:0000256" key="6">
    <source>
        <dbReference type="PIRSR" id="PIRSR600821-50"/>
    </source>
</evidence>
<dbReference type="InterPro" id="IPR000821">
    <property type="entry name" value="Ala_racemase"/>
</dbReference>
<accession>A0A926D294</accession>
<dbReference type="PANTHER" id="PTHR30511">
    <property type="entry name" value="ALANINE RACEMASE"/>
    <property type="match status" value="1"/>
</dbReference>
<dbReference type="HAMAP" id="MF_01201">
    <property type="entry name" value="Ala_racemase"/>
    <property type="match status" value="1"/>
</dbReference>
<keyword evidence="10" id="KW-1185">Reference proteome</keyword>
<dbReference type="GO" id="GO:0030632">
    <property type="term" value="P:D-alanine biosynthetic process"/>
    <property type="evidence" value="ECO:0007669"/>
    <property type="project" value="UniProtKB-UniRule"/>
</dbReference>
<dbReference type="NCBIfam" id="TIGR00492">
    <property type="entry name" value="alr"/>
    <property type="match status" value="1"/>
</dbReference>
<comment type="catalytic activity">
    <reaction evidence="1 5">
        <text>L-alanine = D-alanine</text>
        <dbReference type="Rhea" id="RHEA:20249"/>
        <dbReference type="ChEBI" id="CHEBI:57416"/>
        <dbReference type="ChEBI" id="CHEBI:57972"/>
        <dbReference type="EC" id="5.1.1.1"/>
    </reaction>
</comment>
<dbReference type="EC" id="5.1.1.1" evidence="5"/>
<evidence type="ECO:0000256" key="7">
    <source>
        <dbReference type="PIRSR" id="PIRSR600821-52"/>
    </source>
</evidence>
<dbReference type="SUPFAM" id="SSF50621">
    <property type="entry name" value="Alanine racemase C-terminal domain-like"/>
    <property type="match status" value="1"/>
</dbReference>
<feature type="domain" description="Alanine racemase C-terminal" evidence="8">
    <location>
        <begin position="239"/>
        <end position="367"/>
    </location>
</feature>
<dbReference type="GO" id="GO:0008784">
    <property type="term" value="F:alanine racemase activity"/>
    <property type="evidence" value="ECO:0007669"/>
    <property type="project" value="UniProtKB-UniRule"/>
</dbReference>
<evidence type="ECO:0000256" key="5">
    <source>
        <dbReference type="HAMAP-Rule" id="MF_01201"/>
    </source>
</evidence>
<dbReference type="PROSITE" id="PS00395">
    <property type="entry name" value="ALANINE_RACEMASE"/>
    <property type="match status" value="1"/>
</dbReference>
<evidence type="ECO:0000256" key="1">
    <source>
        <dbReference type="ARBA" id="ARBA00000316"/>
    </source>
</evidence>
<dbReference type="AlphaFoldDB" id="A0A926D294"/>
<comment type="caution">
    <text evidence="9">The sequence shown here is derived from an EMBL/GenBank/DDBJ whole genome shotgun (WGS) entry which is preliminary data.</text>
</comment>
<dbReference type="PRINTS" id="PR00992">
    <property type="entry name" value="ALARACEMASE"/>
</dbReference>
<evidence type="ECO:0000313" key="10">
    <source>
        <dbReference type="Proteomes" id="UP000654279"/>
    </source>
</evidence>
<dbReference type="SUPFAM" id="SSF51419">
    <property type="entry name" value="PLP-binding barrel"/>
    <property type="match status" value="1"/>
</dbReference>
<keyword evidence="4 5" id="KW-0413">Isomerase</keyword>
<organism evidence="9 10">
    <name type="scientific">Luoshenia tenuis</name>
    <dbReference type="NCBI Taxonomy" id="2763654"/>
    <lineage>
        <taxon>Bacteria</taxon>
        <taxon>Bacillati</taxon>
        <taxon>Bacillota</taxon>
        <taxon>Clostridia</taxon>
        <taxon>Christensenellales</taxon>
        <taxon>Christensenellaceae</taxon>
        <taxon>Luoshenia</taxon>
    </lineage>
</organism>
<dbReference type="FunFam" id="3.20.20.10:FF:000002">
    <property type="entry name" value="Alanine racemase"/>
    <property type="match status" value="1"/>
</dbReference>
<dbReference type="GO" id="GO:0005829">
    <property type="term" value="C:cytosol"/>
    <property type="evidence" value="ECO:0007669"/>
    <property type="project" value="TreeGrafter"/>
</dbReference>
<gene>
    <name evidence="9" type="primary">alr</name>
    <name evidence="9" type="ORF">H8699_11995</name>
</gene>
<dbReference type="InterPro" id="IPR020622">
    <property type="entry name" value="Ala_racemase_pyridoxalP-BS"/>
</dbReference>
<feature type="active site" description="Proton acceptor; specific for L-alanine" evidence="5">
    <location>
        <position position="260"/>
    </location>
</feature>
<dbReference type="InterPro" id="IPR001608">
    <property type="entry name" value="Ala_racemase_N"/>
</dbReference>
<dbReference type="Pfam" id="PF01168">
    <property type="entry name" value="Ala_racemase_N"/>
    <property type="match status" value="1"/>
</dbReference>
<dbReference type="GO" id="GO:0030170">
    <property type="term" value="F:pyridoxal phosphate binding"/>
    <property type="evidence" value="ECO:0007669"/>
    <property type="project" value="UniProtKB-UniRule"/>
</dbReference>
<evidence type="ECO:0000256" key="2">
    <source>
        <dbReference type="ARBA" id="ARBA00001933"/>
    </source>
</evidence>
<feature type="binding site" evidence="5 7">
    <location>
        <position position="308"/>
    </location>
    <ligand>
        <name>substrate</name>
    </ligand>
</feature>
<comment type="similarity">
    <text evidence="5">Belongs to the alanine racemase family.</text>
</comment>
<dbReference type="Gene3D" id="2.40.37.10">
    <property type="entry name" value="Lyase, Ornithine Decarboxylase, Chain A, domain 1"/>
    <property type="match status" value="1"/>
</dbReference>
<dbReference type="FunFam" id="2.40.37.10:FF:000006">
    <property type="entry name" value="Alanine racemase"/>
    <property type="match status" value="1"/>
</dbReference>
<comment type="cofactor">
    <cofactor evidence="2 5 6">
        <name>pyridoxal 5'-phosphate</name>
        <dbReference type="ChEBI" id="CHEBI:597326"/>
    </cofactor>
</comment>
<sequence>MRPTRALVDLEAIGHNMRAFCRLAGGAKVMAIVKADAYGHGAVPVARAALKNGAAFLGVAIPEEAFELRDARITSPILILGSRCEDVAQELAALNISQTVFDIETLAVLETAARAAGRRAKIHLKVETGMNRLGILPGKALEEWLDALQACPHIELEGMFTHFADADGAQEDYTLTQAQRMAQAVAQVRARGFAPIVHACNTAGILRFAQFDYDMVRAGIGLYGYPPVEPPEGTVFKPALTWRSEVAFIHDLHAGERISYNGIYTAKTPRRVATLPVGYADGYNRLLSNTGFVLIGGQRAPVIGRVCMDQCMVDVTDIPSVKVGDEAVLLGQQGAQRLNAEEMAQLCGTISYEILCNIGKRVPRVYYGE</sequence>
<dbReference type="CDD" id="cd00430">
    <property type="entry name" value="PLPDE_III_AR"/>
    <property type="match status" value="1"/>
</dbReference>
<keyword evidence="3 5" id="KW-0663">Pyridoxal phosphate</keyword>
<feature type="active site" description="Proton acceptor; specific for D-alanine" evidence="5">
    <location>
        <position position="34"/>
    </location>
</feature>
<feature type="modified residue" description="N6-(pyridoxal phosphate)lysine" evidence="5 6">
    <location>
        <position position="34"/>
    </location>
</feature>
<comment type="function">
    <text evidence="5">Catalyzes the interconversion of L-alanine and D-alanine. May also act on other amino acids.</text>
</comment>